<proteinExistence type="predicted"/>
<dbReference type="Proteomes" id="UP000799770">
    <property type="component" value="Unassembled WGS sequence"/>
</dbReference>
<protein>
    <submittedName>
        <fullName evidence="1">Uncharacterized protein</fullName>
    </submittedName>
</protein>
<sequence>MPRCRPVYGDRRGSEELEPGCPAAESLANSLTLTSTRISVVRRVFGGGSICFTERLSFLPHFAQRILRSIPPAHASFLALLFPPPNANEVGRIGTCGAPGAACISTGLDVGIQTVGHGLAIVCESRSTVSQSLTRERFASDATVLPVFYTVRKTGIEKGTAGFNPRSKQLRY</sequence>
<evidence type="ECO:0000313" key="1">
    <source>
        <dbReference type="EMBL" id="KAF2121847.1"/>
    </source>
</evidence>
<name>A0A6A5ZSL2_9PLEO</name>
<keyword evidence="2" id="KW-1185">Reference proteome</keyword>
<organism evidence="1 2">
    <name type="scientific">Lophiotrema nucula</name>
    <dbReference type="NCBI Taxonomy" id="690887"/>
    <lineage>
        <taxon>Eukaryota</taxon>
        <taxon>Fungi</taxon>
        <taxon>Dikarya</taxon>
        <taxon>Ascomycota</taxon>
        <taxon>Pezizomycotina</taxon>
        <taxon>Dothideomycetes</taxon>
        <taxon>Pleosporomycetidae</taxon>
        <taxon>Pleosporales</taxon>
        <taxon>Lophiotremataceae</taxon>
        <taxon>Lophiotrema</taxon>
    </lineage>
</organism>
<reference evidence="1" key="1">
    <citation type="journal article" date="2020" name="Stud. Mycol.">
        <title>101 Dothideomycetes genomes: a test case for predicting lifestyles and emergence of pathogens.</title>
        <authorList>
            <person name="Haridas S."/>
            <person name="Albert R."/>
            <person name="Binder M."/>
            <person name="Bloem J."/>
            <person name="Labutti K."/>
            <person name="Salamov A."/>
            <person name="Andreopoulos B."/>
            <person name="Baker S."/>
            <person name="Barry K."/>
            <person name="Bills G."/>
            <person name="Bluhm B."/>
            <person name="Cannon C."/>
            <person name="Castanera R."/>
            <person name="Culley D."/>
            <person name="Daum C."/>
            <person name="Ezra D."/>
            <person name="Gonzalez J."/>
            <person name="Henrissat B."/>
            <person name="Kuo A."/>
            <person name="Liang C."/>
            <person name="Lipzen A."/>
            <person name="Lutzoni F."/>
            <person name="Magnuson J."/>
            <person name="Mondo S."/>
            <person name="Nolan M."/>
            <person name="Ohm R."/>
            <person name="Pangilinan J."/>
            <person name="Park H.-J."/>
            <person name="Ramirez L."/>
            <person name="Alfaro M."/>
            <person name="Sun H."/>
            <person name="Tritt A."/>
            <person name="Yoshinaga Y."/>
            <person name="Zwiers L.-H."/>
            <person name="Turgeon B."/>
            <person name="Goodwin S."/>
            <person name="Spatafora J."/>
            <person name="Crous P."/>
            <person name="Grigoriev I."/>
        </authorList>
    </citation>
    <scope>NUCLEOTIDE SEQUENCE</scope>
    <source>
        <strain evidence="1">CBS 627.86</strain>
    </source>
</reference>
<dbReference type="EMBL" id="ML977311">
    <property type="protein sequence ID" value="KAF2121847.1"/>
    <property type="molecule type" value="Genomic_DNA"/>
</dbReference>
<gene>
    <name evidence="1" type="ORF">BDV96DRAFT_130782</name>
</gene>
<accession>A0A6A5ZSL2</accession>
<dbReference type="AlphaFoldDB" id="A0A6A5ZSL2"/>
<evidence type="ECO:0000313" key="2">
    <source>
        <dbReference type="Proteomes" id="UP000799770"/>
    </source>
</evidence>